<accession>A0A6A7AXD0</accession>
<reference evidence="2" key="1">
    <citation type="submission" date="2020-01" db="EMBL/GenBank/DDBJ databases">
        <authorList>
            <consortium name="DOE Joint Genome Institute"/>
            <person name="Haridas S."/>
            <person name="Albert R."/>
            <person name="Binder M."/>
            <person name="Bloem J."/>
            <person name="Labutti K."/>
            <person name="Salamov A."/>
            <person name="Andreopoulos B."/>
            <person name="Baker S.E."/>
            <person name="Barry K."/>
            <person name="Bills G."/>
            <person name="Bluhm B.H."/>
            <person name="Cannon C."/>
            <person name="Castanera R."/>
            <person name="Culley D.E."/>
            <person name="Daum C."/>
            <person name="Ezra D."/>
            <person name="Gonzalez J.B."/>
            <person name="Henrissat B."/>
            <person name="Kuo A."/>
            <person name="Liang C."/>
            <person name="Lipzen A."/>
            <person name="Lutzoni F."/>
            <person name="Magnuson J."/>
            <person name="Mondo S."/>
            <person name="Nolan M."/>
            <person name="Ohm R."/>
            <person name="Pangilinan J."/>
            <person name="Park H.-J."/>
            <person name="Ramirez L."/>
            <person name="Alfaro M."/>
            <person name="Sun H."/>
            <person name="Tritt A."/>
            <person name="Yoshinaga Y."/>
            <person name="Zwiers L.-H."/>
            <person name="Turgeon B.G."/>
            <person name="Goodwin S.B."/>
            <person name="Spatafora J.W."/>
            <person name="Crous P.W."/>
            <person name="Grigoriev I.V."/>
        </authorList>
    </citation>
    <scope>NUCLEOTIDE SEQUENCE</scope>
    <source>
        <strain evidence="2">IPT5</strain>
    </source>
</reference>
<feature type="compositionally biased region" description="Polar residues" evidence="1">
    <location>
        <begin position="1"/>
        <end position="12"/>
    </location>
</feature>
<dbReference type="AlphaFoldDB" id="A0A6A7AXD0"/>
<proteinExistence type="predicted"/>
<evidence type="ECO:0000313" key="3">
    <source>
        <dbReference type="Proteomes" id="UP000799423"/>
    </source>
</evidence>
<gene>
    <name evidence="2" type="ORF">T440DRAFT_470978</name>
</gene>
<feature type="compositionally biased region" description="Basic and acidic residues" evidence="1">
    <location>
        <begin position="18"/>
        <end position="41"/>
    </location>
</feature>
<name>A0A6A7AXD0_9PLEO</name>
<evidence type="ECO:0000313" key="2">
    <source>
        <dbReference type="EMBL" id="KAF2847464.1"/>
    </source>
</evidence>
<feature type="region of interest" description="Disordered" evidence="1">
    <location>
        <begin position="1"/>
        <end position="54"/>
    </location>
</feature>
<dbReference type="OrthoDB" id="3798496at2759"/>
<keyword evidence="3" id="KW-1185">Reference proteome</keyword>
<dbReference type="EMBL" id="MU006325">
    <property type="protein sequence ID" value="KAF2847464.1"/>
    <property type="molecule type" value="Genomic_DNA"/>
</dbReference>
<evidence type="ECO:0000256" key="1">
    <source>
        <dbReference type="SAM" id="MobiDB-lite"/>
    </source>
</evidence>
<organism evidence="2 3">
    <name type="scientific">Plenodomus tracheiphilus IPT5</name>
    <dbReference type="NCBI Taxonomy" id="1408161"/>
    <lineage>
        <taxon>Eukaryota</taxon>
        <taxon>Fungi</taxon>
        <taxon>Dikarya</taxon>
        <taxon>Ascomycota</taxon>
        <taxon>Pezizomycotina</taxon>
        <taxon>Dothideomycetes</taxon>
        <taxon>Pleosporomycetidae</taxon>
        <taxon>Pleosporales</taxon>
        <taxon>Pleosporineae</taxon>
        <taxon>Leptosphaeriaceae</taxon>
        <taxon>Plenodomus</taxon>
    </lineage>
</organism>
<sequence>MNAKSPSATSEAKLSRGPKIESLSKNDAHRKAKGSDQEKPARQPTVPPSVEALRSGEAQNFARFKEACELEEAEKLKAGAAEHSCWTLQK</sequence>
<protein>
    <submittedName>
        <fullName evidence="2">Uncharacterized protein</fullName>
    </submittedName>
</protein>
<dbReference type="Proteomes" id="UP000799423">
    <property type="component" value="Unassembled WGS sequence"/>
</dbReference>